<feature type="binding site" evidence="4">
    <location>
        <position position="359"/>
    </location>
    <ligand>
        <name>S-adenosyl-L-methionine</name>
        <dbReference type="ChEBI" id="CHEBI:59789"/>
    </ligand>
</feature>
<dbReference type="PANTHER" id="PTHR11061">
    <property type="entry name" value="RNA M5U METHYLTRANSFERASE"/>
    <property type="match status" value="1"/>
</dbReference>
<keyword evidence="7" id="KW-1185">Reference proteome</keyword>
<evidence type="ECO:0000256" key="1">
    <source>
        <dbReference type="ARBA" id="ARBA00022603"/>
    </source>
</evidence>
<gene>
    <name evidence="6" type="ORF">FB555_001276</name>
</gene>
<accession>A0A7W3PPF2</accession>
<comment type="similarity">
    <text evidence="4">Belongs to the class I-like SAM-binding methyltransferase superfamily. RNA M5U methyltransferase family.</text>
</comment>
<evidence type="ECO:0000256" key="3">
    <source>
        <dbReference type="ARBA" id="ARBA00022691"/>
    </source>
</evidence>
<keyword evidence="1 4" id="KW-0489">Methyltransferase</keyword>
<dbReference type="SUPFAM" id="SSF53335">
    <property type="entry name" value="S-adenosyl-L-methionine-dependent methyltransferases"/>
    <property type="match status" value="1"/>
</dbReference>
<evidence type="ECO:0000256" key="2">
    <source>
        <dbReference type="ARBA" id="ARBA00022679"/>
    </source>
</evidence>
<dbReference type="EMBL" id="JACGWU010000003">
    <property type="protein sequence ID" value="MBA8829173.1"/>
    <property type="molecule type" value="Genomic_DNA"/>
</dbReference>
<keyword evidence="2 4" id="KW-0808">Transferase</keyword>
<dbReference type="AlphaFoldDB" id="A0A7W3PPF2"/>
<organism evidence="6 7">
    <name type="scientific">Alpinimonas psychrophila</name>
    <dbReference type="NCBI Taxonomy" id="748908"/>
    <lineage>
        <taxon>Bacteria</taxon>
        <taxon>Bacillati</taxon>
        <taxon>Actinomycetota</taxon>
        <taxon>Actinomycetes</taxon>
        <taxon>Micrococcales</taxon>
        <taxon>Microbacteriaceae</taxon>
        <taxon>Alpinimonas</taxon>
    </lineage>
</organism>
<evidence type="ECO:0000313" key="6">
    <source>
        <dbReference type="EMBL" id="MBA8829173.1"/>
    </source>
</evidence>
<dbReference type="InterPro" id="IPR012340">
    <property type="entry name" value="NA-bd_OB-fold"/>
</dbReference>
<dbReference type="Proteomes" id="UP000524237">
    <property type="component" value="Unassembled WGS sequence"/>
</dbReference>
<dbReference type="PANTHER" id="PTHR11061:SF30">
    <property type="entry name" value="TRNA (URACIL(54)-C(5))-METHYLTRANSFERASE"/>
    <property type="match status" value="1"/>
</dbReference>
<feature type="binding site" evidence="4">
    <location>
        <position position="250"/>
    </location>
    <ligand>
        <name>S-adenosyl-L-methionine</name>
        <dbReference type="ChEBI" id="CHEBI:59789"/>
    </ligand>
</feature>
<dbReference type="SUPFAM" id="SSF50249">
    <property type="entry name" value="Nucleic acid-binding proteins"/>
    <property type="match status" value="1"/>
</dbReference>
<feature type="binding site" evidence="4">
    <location>
        <position position="282"/>
    </location>
    <ligand>
        <name>S-adenosyl-L-methionine</name>
        <dbReference type="ChEBI" id="CHEBI:59789"/>
    </ligand>
</feature>
<dbReference type="Pfam" id="PF01938">
    <property type="entry name" value="TRAM"/>
    <property type="match status" value="1"/>
</dbReference>
<dbReference type="PROSITE" id="PS51687">
    <property type="entry name" value="SAM_MT_RNA_M5U"/>
    <property type="match status" value="1"/>
</dbReference>
<dbReference type="InterPro" id="IPR029063">
    <property type="entry name" value="SAM-dependent_MTases_sf"/>
</dbReference>
<dbReference type="Gene3D" id="3.40.50.150">
    <property type="entry name" value="Vaccinia Virus protein VP39"/>
    <property type="match status" value="2"/>
</dbReference>
<feature type="binding site" evidence="4">
    <location>
        <position position="306"/>
    </location>
    <ligand>
        <name>S-adenosyl-L-methionine</name>
        <dbReference type="ChEBI" id="CHEBI:59789"/>
    </ligand>
</feature>
<dbReference type="RefSeq" id="WP_182484617.1">
    <property type="nucleotide sequence ID" value="NZ_JACGWU010000003.1"/>
</dbReference>
<dbReference type="GO" id="GO:0070475">
    <property type="term" value="P:rRNA base methylation"/>
    <property type="evidence" value="ECO:0007669"/>
    <property type="project" value="TreeGrafter"/>
</dbReference>
<dbReference type="GO" id="GO:0070041">
    <property type="term" value="F:rRNA (uridine-C5-)-methyltransferase activity"/>
    <property type="evidence" value="ECO:0007669"/>
    <property type="project" value="TreeGrafter"/>
</dbReference>
<evidence type="ECO:0000259" key="5">
    <source>
        <dbReference type="PROSITE" id="PS50926"/>
    </source>
</evidence>
<evidence type="ECO:0000313" key="7">
    <source>
        <dbReference type="Proteomes" id="UP000524237"/>
    </source>
</evidence>
<dbReference type="Gene3D" id="2.40.50.1070">
    <property type="match status" value="1"/>
</dbReference>
<comment type="caution">
    <text evidence="6">The sequence shown here is derived from an EMBL/GenBank/DDBJ whole genome shotgun (WGS) entry which is preliminary data.</text>
</comment>
<dbReference type="InterPro" id="IPR010280">
    <property type="entry name" value="U5_MeTrfase_fam"/>
</dbReference>
<keyword evidence="3 4" id="KW-0949">S-adenosyl-L-methionine</keyword>
<feature type="domain" description="TRAM" evidence="5">
    <location>
        <begin position="12"/>
        <end position="71"/>
    </location>
</feature>
<feature type="active site" description="Nucleophile" evidence="4">
    <location>
        <position position="386"/>
    </location>
</feature>
<evidence type="ECO:0000256" key="4">
    <source>
        <dbReference type="PROSITE-ProRule" id="PRU01024"/>
    </source>
</evidence>
<proteinExistence type="inferred from homology"/>
<dbReference type="Gene3D" id="2.40.50.140">
    <property type="entry name" value="Nucleic acid-binding proteins"/>
    <property type="match status" value="1"/>
</dbReference>
<reference evidence="6 7" key="1">
    <citation type="submission" date="2020-07" db="EMBL/GenBank/DDBJ databases">
        <title>Sequencing the genomes of 1000 actinobacteria strains.</title>
        <authorList>
            <person name="Klenk H.-P."/>
        </authorList>
    </citation>
    <scope>NUCLEOTIDE SEQUENCE [LARGE SCALE GENOMIC DNA]</scope>
    <source>
        <strain evidence="6 7">DSM 23737</strain>
    </source>
</reference>
<protein>
    <submittedName>
        <fullName evidence="6">tRNA/tmRNA/rRNA uracil-C5-methylase (TrmA/RlmC/RlmD family)</fullName>
    </submittedName>
</protein>
<sequence>MASRISPNDRGSEFIGSEYELEITNVAHGGVGVSRHEGRVIFVADTIPGETVRARITDATQKSFWRADTVEVLKASPHRQPHIWAAASVDLDPRDRAGGAEFGHITLARQRELKEFVLTDSLSRMAHLTQEVTVEALPGDEESKGTNWRTRVRLHVDEGGTVGPYAARSHRVIPVRDLPLATDTLAQLAPLGGFMPDMEYVDLIDPSGEEPRMIVTSREAGRVKVRPARDPLREIVGNREFAVDARGFWQVHRQAATTLSTAVTAMIDEELFEPHAANLDLYGGVGLFAAAIGDRFGSSTGMTVVESDDMAVAYAAENLAEWAGAYAISARVDDFMRDLVDNATADEKVYFEQATVVLDPPRAGAGRDVIEGLAQMRPAQIIYVACDPVALARDVESLARLGYKMANLRAFDLFPNTHHVEAIARFIPAG</sequence>
<dbReference type="Pfam" id="PF05958">
    <property type="entry name" value="tRNA_U5-meth_tr"/>
    <property type="match status" value="1"/>
</dbReference>
<dbReference type="PROSITE" id="PS50926">
    <property type="entry name" value="TRAM"/>
    <property type="match status" value="1"/>
</dbReference>
<name>A0A7W3PPF2_9MICO</name>
<dbReference type="InterPro" id="IPR002792">
    <property type="entry name" value="TRAM_dom"/>
</dbReference>